<protein>
    <submittedName>
        <fullName evidence="1">Uncharacterized protein</fullName>
    </submittedName>
</protein>
<reference evidence="1 2" key="1">
    <citation type="journal article" date="2002" name="Proc. Natl. Acad. Sci. U.S.A.">
        <title>The complete genome sequence of Chlorobium tepidum TLS, a photosynthetic, anaerobic, green-sulfur bacterium.</title>
        <authorList>
            <person name="Eisen J.A."/>
            <person name="Nelson K.E."/>
            <person name="Paulsen I.T."/>
            <person name="Heidelberg J.F."/>
            <person name="Wu M."/>
            <person name="Dodson R.J."/>
            <person name="Deboy R."/>
            <person name="Gwinn M.L."/>
            <person name="Nelson W.C."/>
            <person name="Haft D.H."/>
            <person name="Hickey E.K."/>
            <person name="Peterson J.D."/>
            <person name="Durkin A.S."/>
            <person name="Kolonay J.L."/>
            <person name="Yang F."/>
            <person name="Holt I."/>
            <person name="Umayam L.A."/>
            <person name="Mason T."/>
            <person name="Brenner M."/>
            <person name="Shea T.P."/>
            <person name="Parksey D."/>
            <person name="Nierman W.C."/>
            <person name="Feldblyum T.V."/>
            <person name="Hansen C.L."/>
            <person name="Craven M.B."/>
            <person name="Radune D."/>
            <person name="Vamathevan J."/>
            <person name="Khouri H."/>
            <person name="White O."/>
            <person name="Gruber T.M."/>
            <person name="Ketchum K.A."/>
            <person name="Venter J.C."/>
            <person name="Tettelin H."/>
            <person name="Bryant D.A."/>
            <person name="Fraser C.M."/>
        </authorList>
    </citation>
    <scope>NUCLEOTIDE SEQUENCE [LARGE SCALE GENOMIC DNA]</scope>
    <source>
        <strain evidence="2">ATCC 49652 / DSM 12025 / NBRC 103806 / TLS</strain>
    </source>
</reference>
<organism evidence="1 2">
    <name type="scientific">Chlorobaculum tepidum (strain ATCC 49652 / DSM 12025 / NBRC 103806 / TLS)</name>
    <name type="common">Chlorobium tepidum</name>
    <dbReference type="NCBI Taxonomy" id="194439"/>
    <lineage>
        <taxon>Bacteria</taxon>
        <taxon>Pseudomonadati</taxon>
        <taxon>Chlorobiota</taxon>
        <taxon>Chlorobiia</taxon>
        <taxon>Chlorobiales</taxon>
        <taxon>Chlorobiaceae</taxon>
        <taxon>Chlorobaculum</taxon>
    </lineage>
</organism>
<dbReference type="HOGENOM" id="CLU_3214135_0_0_10"/>
<gene>
    <name evidence="1" type="ordered locus">CT0850</name>
</gene>
<keyword evidence="2" id="KW-1185">Reference proteome</keyword>
<evidence type="ECO:0000313" key="2">
    <source>
        <dbReference type="Proteomes" id="UP000001007"/>
    </source>
</evidence>
<accession>Q8KE40</accession>
<dbReference type="STRING" id="194439.CT0850"/>
<proteinExistence type="predicted"/>
<dbReference type="KEGG" id="cte:CT0850"/>
<dbReference type="EMBL" id="AE006470">
    <property type="protein sequence ID" value="AAM72086.1"/>
    <property type="molecule type" value="Genomic_DNA"/>
</dbReference>
<dbReference type="AlphaFoldDB" id="Q8KE40"/>
<dbReference type="Proteomes" id="UP000001007">
    <property type="component" value="Chromosome"/>
</dbReference>
<evidence type="ECO:0000313" key="1">
    <source>
        <dbReference type="EMBL" id="AAM72086.1"/>
    </source>
</evidence>
<name>Q8KE40_CHLTE</name>
<dbReference type="EnsemblBacteria" id="AAM72086">
    <property type="protein sequence ID" value="AAM72086"/>
    <property type="gene ID" value="CT0850"/>
</dbReference>
<sequence>MTIVFRHEASCSRLPQGNQKRKECALKAEKIGKKKSTLNSMVPG</sequence>